<proteinExistence type="predicted"/>
<keyword evidence="2" id="KW-1185">Reference proteome</keyword>
<reference evidence="1 2" key="3">
    <citation type="journal article" date="2010" name="BMC Genomics">
        <title>Transcriptome sequencing and comparative analysis of cucumber flowers with different sex types.</title>
        <authorList>
            <person name="Guo S."/>
            <person name="Zheng Y."/>
            <person name="Joung J.G."/>
            <person name="Liu S."/>
            <person name="Zhang Z."/>
            <person name="Crasta O.R."/>
            <person name="Sobral B.W."/>
            <person name="Xu Y."/>
            <person name="Huang S."/>
            <person name="Fei Z."/>
        </authorList>
    </citation>
    <scope>NUCLEOTIDE SEQUENCE [LARGE SCALE GENOMIC DNA]</scope>
    <source>
        <strain evidence="2">cv. 9930</strain>
    </source>
</reference>
<sequence length="79" mass="8990">MQNFSPTQIEQTRAVQQWYSQTTVASLAAATCERKTVGFATACELIWTVTEFGSGRCQSREFVARLNGIKLWFARLRNK</sequence>
<reference evidence="1 2" key="1">
    <citation type="journal article" date="2009" name="Nat. Genet.">
        <title>The genome of the cucumber, Cucumis sativus L.</title>
        <authorList>
            <person name="Huang S."/>
            <person name="Li R."/>
            <person name="Zhang Z."/>
            <person name="Li L."/>
            <person name="Gu X."/>
            <person name="Fan W."/>
            <person name="Lucas W.J."/>
            <person name="Wang X."/>
            <person name="Xie B."/>
            <person name="Ni P."/>
            <person name="Ren Y."/>
            <person name="Zhu H."/>
            <person name="Li J."/>
            <person name="Lin K."/>
            <person name="Jin W."/>
            <person name="Fei Z."/>
            <person name="Li G."/>
            <person name="Staub J."/>
            <person name="Kilian A."/>
            <person name="van der Vossen E.A."/>
            <person name="Wu Y."/>
            <person name="Guo J."/>
            <person name="He J."/>
            <person name="Jia Z."/>
            <person name="Ren Y."/>
            <person name="Tian G."/>
            <person name="Lu Y."/>
            <person name="Ruan J."/>
            <person name="Qian W."/>
            <person name="Wang M."/>
            <person name="Huang Q."/>
            <person name="Li B."/>
            <person name="Xuan Z."/>
            <person name="Cao J."/>
            <person name="Asan"/>
            <person name="Wu Z."/>
            <person name="Zhang J."/>
            <person name="Cai Q."/>
            <person name="Bai Y."/>
            <person name="Zhao B."/>
            <person name="Han Y."/>
            <person name="Li Y."/>
            <person name="Li X."/>
            <person name="Wang S."/>
            <person name="Shi Q."/>
            <person name="Liu S."/>
            <person name="Cho W.K."/>
            <person name="Kim J.Y."/>
            <person name="Xu Y."/>
            <person name="Heller-Uszynska K."/>
            <person name="Miao H."/>
            <person name="Cheng Z."/>
            <person name="Zhang S."/>
            <person name="Wu J."/>
            <person name="Yang Y."/>
            <person name="Kang H."/>
            <person name="Li M."/>
            <person name="Liang H."/>
            <person name="Ren X."/>
            <person name="Shi Z."/>
            <person name="Wen M."/>
            <person name="Jian M."/>
            <person name="Yang H."/>
            <person name="Zhang G."/>
            <person name="Yang Z."/>
            <person name="Chen R."/>
            <person name="Liu S."/>
            <person name="Li J."/>
            <person name="Ma L."/>
            <person name="Liu H."/>
            <person name="Zhou Y."/>
            <person name="Zhao J."/>
            <person name="Fang X."/>
            <person name="Li G."/>
            <person name="Fang L."/>
            <person name="Li Y."/>
            <person name="Liu D."/>
            <person name="Zheng H."/>
            <person name="Zhang Y."/>
            <person name="Qin N."/>
            <person name="Li Z."/>
            <person name="Yang G."/>
            <person name="Yang S."/>
            <person name="Bolund L."/>
            <person name="Kristiansen K."/>
            <person name="Zheng H."/>
            <person name="Li S."/>
            <person name="Zhang X."/>
            <person name="Yang H."/>
            <person name="Wang J."/>
            <person name="Sun R."/>
            <person name="Zhang B."/>
            <person name="Jiang S."/>
            <person name="Wang J."/>
            <person name="Du Y."/>
            <person name="Li S."/>
        </authorList>
    </citation>
    <scope>NUCLEOTIDE SEQUENCE [LARGE SCALE GENOMIC DNA]</scope>
    <source>
        <strain evidence="2">cv. 9930</strain>
    </source>
</reference>
<dbReference type="EMBL" id="CM002922">
    <property type="protein sequence ID" value="KGN66399.1"/>
    <property type="molecule type" value="Genomic_DNA"/>
</dbReference>
<evidence type="ECO:0000313" key="1">
    <source>
        <dbReference type="EMBL" id="KGN66399.1"/>
    </source>
</evidence>
<reference evidence="1 2" key="2">
    <citation type="journal article" date="2009" name="PLoS ONE">
        <title>An integrated genetic and cytogenetic map of the cucumber genome.</title>
        <authorList>
            <person name="Ren Y."/>
            <person name="Zhang Z."/>
            <person name="Liu J."/>
            <person name="Staub J.E."/>
            <person name="Han Y."/>
            <person name="Cheng Z."/>
            <person name="Li X."/>
            <person name="Lu J."/>
            <person name="Miao H."/>
            <person name="Kang H."/>
            <person name="Xie B."/>
            <person name="Gu X."/>
            <person name="Wang X."/>
            <person name="Du Y."/>
            <person name="Jin W."/>
            <person name="Huang S."/>
        </authorList>
    </citation>
    <scope>NUCLEOTIDE SEQUENCE [LARGE SCALE GENOMIC DNA]</scope>
    <source>
        <strain evidence="2">cv. 9930</strain>
    </source>
</reference>
<reference evidence="1 2" key="4">
    <citation type="journal article" date="2011" name="BMC Genomics">
        <title>RNA-Seq improves annotation of protein-coding genes in the cucumber genome.</title>
        <authorList>
            <person name="Li Z."/>
            <person name="Zhang Z."/>
            <person name="Yan P."/>
            <person name="Huang S."/>
            <person name="Fei Z."/>
            <person name="Lin K."/>
        </authorList>
    </citation>
    <scope>NUCLEOTIDE SEQUENCE [LARGE SCALE GENOMIC DNA]</scope>
    <source>
        <strain evidence="2">cv. 9930</strain>
    </source>
</reference>
<organism evidence="1 2">
    <name type="scientific">Cucumis sativus</name>
    <name type="common">Cucumber</name>
    <dbReference type="NCBI Taxonomy" id="3659"/>
    <lineage>
        <taxon>Eukaryota</taxon>
        <taxon>Viridiplantae</taxon>
        <taxon>Streptophyta</taxon>
        <taxon>Embryophyta</taxon>
        <taxon>Tracheophyta</taxon>
        <taxon>Spermatophyta</taxon>
        <taxon>Magnoliopsida</taxon>
        <taxon>eudicotyledons</taxon>
        <taxon>Gunneridae</taxon>
        <taxon>Pentapetalae</taxon>
        <taxon>rosids</taxon>
        <taxon>fabids</taxon>
        <taxon>Cucurbitales</taxon>
        <taxon>Cucurbitaceae</taxon>
        <taxon>Benincaseae</taxon>
        <taxon>Cucumis</taxon>
    </lineage>
</organism>
<evidence type="ECO:0000313" key="2">
    <source>
        <dbReference type="Proteomes" id="UP000029981"/>
    </source>
</evidence>
<dbReference type="Gramene" id="KGN66399">
    <property type="protein sequence ID" value="KGN66399"/>
    <property type="gene ID" value="Csa_1G600900"/>
</dbReference>
<gene>
    <name evidence="1" type="ORF">Csa_1G600900</name>
</gene>
<dbReference type="Proteomes" id="UP000029981">
    <property type="component" value="Chromosome 1"/>
</dbReference>
<protein>
    <submittedName>
        <fullName evidence="1">Uncharacterized protein</fullName>
    </submittedName>
</protein>
<accession>A0A0A0LZD7</accession>
<dbReference type="AlphaFoldDB" id="A0A0A0LZD7"/>
<name>A0A0A0LZD7_CUCSA</name>